<evidence type="ECO:0000256" key="1">
    <source>
        <dbReference type="SAM" id="Phobius"/>
    </source>
</evidence>
<name>A0A1F8BL19_9BACT</name>
<feature type="transmembrane region" description="Helical" evidence="1">
    <location>
        <begin position="128"/>
        <end position="146"/>
    </location>
</feature>
<proteinExistence type="predicted"/>
<sequence>MIYVLLLLLEIIALYLLSRHVVRSVFHFFYQVTRRRNLGMYIFAILFLPGTFIHEISHFLAALFLLVPVGEFELIPKFKEGGGGVDLGSVAIAKTDPVRRFLIGVAPFVFGILIIFTILFLISGDRFIAAWWGNILAGILIFEVANSMFASKKDLEGALILVIFILFVIAFLYILGIRIPINLTDFTISSSTLEIIKNANIFLLVPIMIDTVVLLLFEKSKF</sequence>
<dbReference type="Proteomes" id="UP000176725">
    <property type="component" value="Unassembled WGS sequence"/>
</dbReference>
<accession>A0A1F8BL19</accession>
<feature type="transmembrane region" description="Helical" evidence="1">
    <location>
        <begin position="199"/>
        <end position="217"/>
    </location>
</feature>
<reference evidence="2 3" key="1">
    <citation type="journal article" date="2016" name="Nat. Commun.">
        <title>Thousands of microbial genomes shed light on interconnected biogeochemical processes in an aquifer system.</title>
        <authorList>
            <person name="Anantharaman K."/>
            <person name="Brown C.T."/>
            <person name="Hug L.A."/>
            <person name="Sharon I."/>
            <person name="Castelle C.J."/>
            <person name="Probst A.J."/>
            <person name="Thomas B.C."/>
            <person name="Singh A."/>
            <person name="Wilkins M.J."/>
            <person name="Karaoz U."/>
            <person name="Brodie E.L."/>
            <person name="Williams K.H."/>
            <person name="Hubbard S.S."/>
            <person name="Banfield J.F."/>
        </authorList>
    </citation>
    <scope>NUCLEOTIDE SEQUENCE [LARGE SCALE GENOMIC DNA]</scope>
</reference>
<dbReference type="EMBL" id="MGHH01000007">
    <property type="protein sequence ID" value="OGM64733.1"/>
    <property type="molecule type" value="Genomic_DNA"/>
</dbReference>
<evidence type="ECO:0000313" key="3">
    <source>
        <dbReference type="Proteomes" id="UP000176725"/>
    </source>
</evidence>
<dbReference type="STRING" id="1802521.A2893_03700"/>
<keyword evidence="1" id="KW-1133">Transmembrane helix</keyword>
<evidence type="ECO:0000313" key="2">
    <source>
        <dbReference type="EMBL" id="OGM64733.1"/>
    </source>
</evidence>
<gene>
    <name evidence="2" type="ORF">A2893_03700</name>
</gene>
<organism evidence="2 3">
    <name type="scientific">Candidatus Woesebacteria bacterium RIFCSPLOWO2_01_FULL_39_25</name>
    <dbReference type="NCBI Taxonomy" id="1802521"/>
    <lineage>
        <taxon>Bacteria</taxon>
        <taxon>Candidatus Woeseibacteriota</taxon>
    </lineage>
</organism>
<keyword evidence="1" id="KW-0472">Membrane</keyword>
<feature type="transmembrane region" description="Helical" evidence="1">
    <location>
        <begin position="40"/>
        <end position="67"/>
    </location>
</feature>
<comment type="caution">
    <text evidence="2">The sequence shown here is derived from an EMBL/GenBank/DDBJ whole genome shotgun (WGS) entry which is preliminary data.</text>
</comment>
<protein>
    <submittedName>
        <fullName evidence="2">Uncharacterized protein</fullName>
    </submittedName>
</protein>
<dbReference type="AlphaFoldDB" id="A0A1F8BL19"/>
<feature type="transmembrane region" description="Helical" evidence="1">
    <location>
        <begin position="158"/>
        <end position="179"/>
    </location>
</feature>
<feature type="transmembrane region" description="Helical" evidence="1">
    <location>
        <begin position="101"/>
        <end position="122"/>
    </location>
</feature>
<keyword evidence="1" id="KW-0812">Transmembrane</keyword>